<protein>
    <recommendedName>
        <fullName evidence="3">DivIVA domain-containing protein</fullName>
    </recommendedName>
</protein>
<dbReference type="eggNOG" id="ENOG5031XJJ">
    <property type="taxonomic scope" value="Bacteria"/>
</dbReference>
<evidence type="ECO:0008006" key="3">
    <source>
        <dbReference type="Google" id="ProtNLM"/>
    </source>
</evidence>
<name>A0A1H7HRV1_STRJI</name>
<organism evidence="1 2">
    <name type="scientific">Streptacidiphilus jiangxiensis</name>
    <dbReference type="NCBI Taxonomy" id="235985"/>
    <lineage>
        <taxon>Bacteria</taxon>
        <taxon>Bacillati</taxon>
        <taxon>Actinomycetota</taxon>
        <taxon>Actinomycetes</taxon>
        <taxon>Kitasatosporales</taxon>
        <taxon>Streptomycetaceae</taxon>
        <taxon>Streptacidiphilus</taxon>
    </lineage>
</organism>
<accession>A0A1H7HRV1</accession>
<sequence>MVTSSEFRGFDVVRRGYERTQVDRYLRALSQTDAAVPAPAFDVAWRGYDRAQVDARVAELLGNRSTSG</sequence>
<evidence type="ECO:0000313" key="1">
    <source>
        <dbReference type="EMBL" id="SEK53086.1"/>
    </source>
</evidence>
<proteinExistence type="predicted"/>
<dbReference type="AlphaFoldDB" id="A0A1H7HRV1"/>
<dbReference type="Proteomes" id="UP000183015">
    <property type="component" value="Unassembled WGS sequence"/>
</dbReference>
<keyword evidence="2" id="KW-1185">Reference proteome</keyword>
<evidence type="ECO:0000313" key="2">
    <source>
        <dbReference type="Proteomes" id="UP000183015"/>
    </source>
</evidence>
<reference evidence="2" key="1">
    <citation type="submission" date="2016-10" db="EMBL/GenBank/DDBJ databases">
        <authorList>
            <person name="Varghese N."/>
        </authorList>
    </citation>
    <scope>NUCLEOTIDE SEQUENCE [LARGE SCALE GENOMIC DNA]</scope>
    <source>
        <strain evidence="2">DSM 45096 / BCRC 16803 / CGMCC 4.1857 / CIP 109030 / JCM 12277 / KCTC 19219 / NBRC 100920 / 33214</strain>
    </source>
</reference>
<dbReference type="EMBL" id="FOAZ01000002">
    <property type="protein sequence ID" value="SEK53086.1"/>
    <property type="molecule type" value="Genomic_DNA"/>
</dbReference>
<dbReference type="STRING" id="235985.SAMN05414137_102332"/>
<dbReference type="OrthoDB" id="3480096at2"/>
<gene>
    <name evidence="1" type="ORF">SAMN05414137_102332</name>
</gene>
<dbReference type="RefSeq" id="WP_042454487.1">
    <property type="nucleotide sequence ID" value="NZ_BBPN01000033.1"/>
</dbReference>